<dbReference type="AlphaFoldDB" id="A0AAP0R2H1"/>
<accession>A0AAP0R2H1</accession>
<dbReference type="Proteomes" id="UP001415857">
    <property type="component" value="Unassembled WGS sequence"/>
</dbReference>
<protein>
    <recommendedName>
        <fullName evidence="1">RNase H type-1 domain-containing protein</fullName>
    </recommendedName>
</protein>
<dbReference type="PANTHER" id="PTHR47074">
    <property type="entry name" value="BNAC02G40300D PROTEIN"/>
    <property type="match status" value="1"/>
</dbReference>
<dbReference type="Gene3D" id="3.30.420.10">
    <property type="entry name" value="Ribonuclease H-like superfamily/Ribonuclease H"/>
    <property type="match status" value="1"/>
</dbReference>
<dbReference type="InterPro" id="IPR036397">
    <property type="entry name" value="RNaseH_sf"/>
</dbReference>
<organism evidence="2 3">
    <name type="scientific">Liquidambar formosana</name>
    <name type="common">Formosan gum</name>
    <dbReference type="NCBI Taxonomy" id="63359"/>
    <lineage>
        <taxon>Eukaryota</taxon>
        <taxon>Viridiplantae</taxon>
        <taxon>Streptophyta</taxon>
        <taxon>Embryophyta</taxon>
        <taxon>Tracheophyta</taxon>
        <taxon>Spermatophyta</taxon>
        <taxon>Magnoliopsida</taxon>
        <taxon>eudicotyledons</taxon>
        <taxon>Gunneridae</taxon>
        <taxon>Pentapetalae</taxon>
        <taxon>Saxifragales</taxon>
        <taxon>Altingiaceae</taxon>
        <taxon>Liquidambar</taxon>
    </lineage>
</organism>
<feature type="domain" description="RNase H type-1" evidence="1">
    <location>
        <begin position="47"/>
        <end position="154"/>
    </location>
</feature>
<dbReference type="InterPro" id="IPR044730">
    <property type="entry name" value="RNase_H-like_dom_plant"/>
</dbReference>
<dbReference type="GO" id="GO:0004523">
    <property type="term" value="F:RNA-DNA hybrid ribonuclease activity"/>
    <property type="evidence" value="ECO:0007669"/>
    <property type="project" value="InterPro"/>
</dbReference>
<dbReference type="InterPro" id="IPR002156">
    <property type="entry name" value="RNaseH_domain"/>
</dbReference>
<keyword evidence="3" id="KW-1185">Reference proteome</keyword>
<reference evidence="2 3" key="1">
    <citation type="journal article" date="2024" name="Plant J.">
        <title>Genome sequences and population genomics reveal climatic adaptation and genomic divergence between two closely related sweetgum species.</title>
        <authorList>
            <person name="Xu W.Q."/>
            <person name="Ren C.Q."/>
            <person name="Zhang X.Y."/>
            <person name="Comes H.P."/>
            <person name="Liu X.H."/>
            <person name="Li Y.G."/>
            <person name="Kettle C.J."/>
            <person name="Jalonen R."/>
            <person name="Gaisberger H."/>
            <person name="Ma Y.Z."/>
            <person name="Qiu Y.X."/>
        </authorList>
    </citation>
    <scope>NUCLEOTIDE SEQUENCE [LARGE SCALE GENOMIC DNA]</scope>
    <source>
        <strain evidence="2">Hangzhou</strain>
    </source>
</reference>
<evidence type="ECO:0000259" key="1">
    <source>
        <dbReference type="Pfam" id="PF13456"/>
    </source>
</evidence>
<dbReference type="EMBL" id="JBBPBK010000366">
    <property type="protein sequence ID" value="KAK9265588.1"/>
    <property type="molecule type" value="Genomic_DNA"/>
</dbReference>
<dbReference type="Pfam" id="PF13456">
    <property type="entry name" value="RVT_3"/>
    <property type="match status" value="1"/>
</dbReference>
<sequence>MELLAGSDLVLAVPGGWGSHRRWEIAAGAAAGSVGTRSVRPSFLVLSVIIRDSNGNFLFAWTTNDFAFDPAVVEAKAACLALANTRTLGLHNIILEGDAAEVLEQISNWDSIPSWSINPLVCDARSSLRNFSFWSVNCISQLANKAAHALTQWAAFCNRYGIIPISDLPPSVLSAEVKNGIDSAPFSVSLI</sequence>
<dbReference type="GO" id="GO:0003676">
    <property type="term" value="F:nucleic acid binding"/>
    <property type="evidence" value="ECO:0007669"/>
    <property type="project" value="InterPro"/>
</dbReference>
<proteinExistence type="predicted"/>
<name>A0AAP0R2H1_LIQFO</name>
<dbReference type="PANTHER" id="PTHR47074:SF11">
    <property type="entry name" value="REVERSE TRANSCRIPTASE-LIKE PROTEIN"/>
    <property type="match status" value="1"/>
</dbReference>
<gene>
    <name evidence="2" type="ORF">L1049_001695</name>
</gene>
<comment type="caution">
    <text evidence="2">The sequence shown here is derived from an EMBL/GenBank/DDBJ whole genome shotgun (WGS) entry which is preliminary data.</text>
</comment>
<dbReference type="CDD" id="cd06222">
    <property type="entry name" value="RNase_H_like"/>
    <property type="match status" value="1"/>
</dbReference>
<evidence type="ECO:0000313" key="3">
    <source>
        <dbReference type="Proteomes" id="UP001415857"/>
    </source>
</evidence>
<evidence type="ECO:0000313" key="2">
    <source>
        <dbReference type="EMBL" id="KAK9265588.1"/>
    </source>
</evidence>
<dbReference type="InterPro" id="IPR052929">
    <property type="entry name" value="RNase_H-like_EbsB-rel"/>
</dbReference>